<proteinExistence type="predicted"/>
<protein>
    <submittedName>
        <fullName evidence="1">Uncharacterized protein</fullName>
    </submittedName>
</protein>
<evidence type="ECO:0000313" key="1">
    <source>
        <dbReference type="EMBL" id="RFN54549.1"/>
    </source>
</evidence>
<dbReference type="AlphaFoldDB" id="A0A395N4M7"/>
<keyword evidence="2" id="KW-1185">Reference proteome</keyword>
<gene>
    <name evidence="1" type="ORF">FIE12Z_1204</name>
</gene>
<accession>A0A395N4M7</accession>
<evidence type="ECO:0000313" key="2">
    <source>
        <dbReference type="Proteomes" id="UP000265631"/>
    </source>
</evidence>
<comment type="caution">
    <text evidence="1">The sequence shown here is derived from an EMBL/GenBank/DDBJ whole genome shotgun (WGS) entry which is preliminary data.</text>
</comment>
<organism evidence="1 2">
    <name type="scientific">Fusarium flagelliforme</name>
    <dbReference type="NCBI Taxonomy" id="2675880"/>
    <lineage>
        <taxon>Eukaryota</taxon>
        <taxon>Fungi</taxon>
        <taxon>Dikarya</taxon>
        <taxon>Ascomycota</taxon>
        <taxon>Pezizomycotina</taxon>
        <taxon>Sordariomycetes</taxon>
        <taxon>Hypocreomycetidae</taxon>
        <taxon>Hypocreales</taxon>
        <taxon>Nectriaceae</taxon>
        <taxon>Fusarium</taxon>
        <taxon>Fusarium incarnatum-equiseti species complex</taxon>
    </lineage>
</organism>
<dbReference type="Proteomes" id="UP000265631">
    <property type="component" value="Unassembled WGS sequence"/>
</dbReference>
<dbReference type="EMBL" id="PXXK01000026">
    <property type="protein sequence ID" value="RFN54549.1"/>
    <property type="molecule type" value="Genomic_DNA"/>
</dbReference>
<sequence>MSPGSWRSNNYTGIIDDFMIVPAGSSITGNVRLPTYQPLQSEIINPEGTEVGPNFSHPGWVELSIEGVLKTLQEESFLARRILFEGARLRQPFFASSLVKLTKDARSIDMELIEMGKVLGDGYSLIQIRWQRDGKQKLVIEGKLFQNTLACLTLMQTTATAKEKLYEFEKIFHAKVLGKLKAVAWDRRVVRSEEVVDVIKCMTKDISEIYDKLVAVHDEGIEAIPAAQVQEEDVKEEDGKEEDGKGRRVKRLRHLFRLRNKSKTDI</sequence>
<name>A0A395N4M7_9HYPO</name>
<reference evidence="1 2" key="1">
    <citation type="journal article" date="2018" name="PLoS Pathog.">
        <title>Evolution of structural diversity of trichothecenes, a family of toxins produced by plant pathogenic and entomopathogenic fungi.</title>
        <authorList>
            <person name="Proctor R.H."/>
            <person name="McCormick S.P."/>
            <person name="Kim H.S."/>
            <person name="Cardoza R.E."/>
            <person name="Stanley A.M."/>
            <person name="Lindo L."/>
            <person name="Kelly A."/>
            <person name="Brown D.W."/>
            <person name="Lee T."/>
            <person name="Vaughan M.M."/>
            <person name="Alexander N.J."/>
            <person name="Busman M."/>
            <person name="Gutierrez S."/>
        </authorList>
    </citation>
    <scope>NUCLEOTIDE SEQUENCE [LARGE SCALE GENOMIC DNA]</scope>
    <source>
        <strain evidence="1 2">NRRL 13405</strain>
    </source>
</reference>